<dbReference type="EMBL" id="BOPG01000024">
    <property type="protein sequence ID" value="GIJ56234.1"/>
    <property type="molecule type" value="Genomic_DNA"/>
</dbReference>
<protein>
    <submittedName>
        <fullName evidence="2">Serine hydrolase</fullName>
    </submittedName>
</protein>
<dbReference type="Proteomes" id="UP000612585">
    <property type="component" value="Unassembled WGS sequence"/>
</dbReference>
<comment type="caution">
    <text evidence="2">The sequence shown here is derived from an EMBL/GenBank/DDBJ whole genome shotgun (WGS) entry which is preliminary data.</text>
</comment>
<dbReference type="InterPro" id="IPR050491">
    <property type="entry name" value="AmpC-like"/>
</dbReference>
<sequence>MTDWRGSLPDRLAEAARRHGVPGAAVAVGHGGDLVEAAYGVLDVRTGAAVTPDSLFHVGSVTKPWTATLVLQLVDEGRLDLDAPVVGYLPGFAVADPAATAAVTARHLLAHTGGFAGDLFLDTGDGDDAADRYLERLRTEAVQVHPPGAMFSYCNSGFCVLGALVARLRGTTWETAVRERVAGPLGVRHLAFSAAEARAFAAATGHLDSRRTVDDATLPRSNAAAGSRIRAAPRELVRFGREIGTVLSADAVAAMRTPQVAAPGVVGRGGDHWGLGLELWTWSGVTIVGHDGGVPGQAAMWRVVPDHDLVVAVSINADAATTGMTDDLVVPLLEELAGVTAPSRPVPPRPAVDAGDVRRFAGRYATPLWEFEVTADAAGLVVRRTPHGLVEEMGRPPRTDRFVMLAGDTFVTAEPVDGTHDTVTFLDGGRYLHAGRAAARVD</sequence>
<accession>A0A8J3Z2T4</accession>
<dbReference type="InterPro" id="IPR001466">
    <property type="entry name" value="Beta-lactam-related"/>
</dbReference>
<dbReference type="Pfam" id="PF00144">
    <property type="entry name" value="Beta-lactamase"/>
    <property type="match status" value="1"/>
</dbReference>
<keyword evidence="2" id="KW-0378">Hydrolase</keyword>
<evidence type="ECO:0000313" key="3">
    <source>
        <dbReference type="Proteomes" id="UP000612585"/>
    </source>
</evidence>
<organism evidence="2 3">
    <name type="scientific">Virgisporangium aurantiacum</name>
    <dbReference type="NCBI Taxonomy" id="175570"/>
    <lineage>
        <taxon>Bacteria</taxon>
        <taxon>Bacillati</taxon>
        <taxon>Actinomycetota</taxon>
        <taxon>Actinomycetes</taxon>
        <taxon>Micromonosporales</taxon>
        <taxon>Micromonosporaceae</taxon>
        <taxon>Virgisporangium</taxon>
    </lineage>
</organism>
<dbReference type="RefSeq" id="WP_203994216.1">
    <property type="nucleotide sequence ID" value="NZ_BOPG01000024.1"/>
</dbReference>
<dbReference type="PANTHER" id="PTHR46825:SF8">
    <property type="entry name" value="BETA-LACTAMASE-RELATED"/>
    <property type="match status" value="1"/>
</dbReference>
<keyword evidence="3" id="KW-1185">Reference proteome</keyword>
<name>A0A8J3Z2T4_9ACTN</name>
<feature type="domain" description="Beta-lactamase-related" evidence="1">
    <location>
        <begin position="13"/>
        <end position="320"/>
    </location>
</feature>
<reference evidence="2" key="1">
    <citation type="submission" date="2021-01" db="EMBL/GenBank/DDBJ databases">
        <title>Whole genome shotgun sequence of Virgisporangium aurantiacum NBRC 16421.</title>
        <authorList>
            <person name="Komaki H."/>
            <person name="Tamura T."/>
        </authorList>
    </citation>
    <scope>NUCLEOTIDE SEQUENCE</scope>
    <source>
        <strain evidence="2">NBRC 16421</strain>
    </source>
</reference>
<dbReference type="GO" id="GO:0016787">
    <property type="term" value="F:hydrolase activity"/>
    <property type="evidence" value="ECO:0007669"/>
    <property type="project" value="UniProtKB-KW"/>
</dbReference>
<gene>
    <name evidence="2" type="primary">ampC_3</name>
    <name evidence="2" type="ORF">Vau01_037500</name>
</gene>
<proteinExistence type="predicted"/>
<dbReference type="SUPFAM" id="SSF56601">
    <property type="entry name" value="beta-lactamase/transpeptidase-like"/>
    <property type="match status" value="1"/>
</dbReference>
<dbReference type="PANTHER" id="PTHR46825">
    <property type="entry name" value="D-ALANYL-D-ALANINE-CARBOXYPEPTIDASE/ENDOPEPTIDASE AMPH"/>
    <property type="match status" value="1"/>
</dbReference>
<evidence type="ECO:0000313" key="2">
    <source>
        <dbReference type="EMBL" id="GIJ56234.1"/>
    </source>
</evidence>
<dbReference type="InterPro" id="IPR012338">
    <property type="entry name" value="Beta-lactam/transpept-like"/>
</dbReference>
<dbReference type="AlphaFoldDB" id="A0A8J3Z2T4"/>
<dbReference type="Gene3D" id="3.40.710.10">
    <property type="entry name" value="DD-peptidase/beta-lactamase superfamily"/>
    <property type="match status" value="1"/>
</dbReference>
<evidence type="ECO:0000259" key="1">
    <source>
        <dbReference type="Pfam" id="PF00144"/>
    </source>
</evidence>